<proteinExistence type="predicted"/>
<dbReference type="AlphaFoldDB" id="I4ECV9"/>
<sequence>MSIRERHFPAYIARVNTAGALSVLITLIRSETKRVPEVECIPLLYSIAAARASRS</sequence>
<protein>
    <submittedName>
        <fullName evidence="1">Uncharacterized protein</fullName>
    </submittedName>
</protein>
<name>I4ECV9_9BACT</name>
<evidence type="ECO:0000313" key="1">
    <source>
        <dbReference type="EMBL" id="CCF82521.1"/>
    </source>
</evidence>
<dbReference type="EMBL" id="CAGS01000031">
    <property type="protein sequence ID" value="CCF82521.1"/>
    <property type="molecule type" value="Genomic_DNA"/>
</dbReference>
<comment type="caution">
    <text evidence="1">The sequence shown here is derived from an EMBL/GenBank/DDBJ whole genome shotgun (WGS) entry which is preliminary data.</text>
</comment>
<reference evidence="1 2" key="1">
    <citation type="journal article" date="2012" name="ISME J.">
        <title>Nitrification expanded: discovery, physiology and genomics of a nitrite-oxidizing bacterium from the phylum Chloroflexi.</title>
        <authorList>
            <person name="Sorokin D.Y."/>
            <person name="Lucker S."/>
            <person name="Vejmelkova D."/>
            <person name="Kostrikina N.A."/>
            <person name="Kleerebezem R."/>
            <person name="Rijpstra W.I."/>
            <person name="Damste J.S."/>
            <person name="Le Paslier D."/>
            <person name="Muyzer G."/>
            <person name="Wagner M."/>
            <person name="van Loosdrecht M.C."/>
            <person name="Daims H."/>
        </authorList>
    </citation>
    <scope>NUCLEOTIDE SEQUENCE [LARGE SCALE GENOMIC DNA]</scope>
    <source>
        <strain evidence="2">none</strain>
    </source>
</reference>
<keyword evidence="2" id="KW-1185">Reference proteome</keyword>
<dbReference type="Proteomes" id="UP000004221">
    <property type="component" value="Unassembled WGS sequence"/>
</dbReference>
<accession>I4ECV9</accession>
<evidence type="ECO:0000313" key="2">
    <source>
        <dbReference type="Proteomes" id="UP000004221"/>
    </source>
</evidence>
<organism evidence="1 2">
    <name type="scientific">Nitrolancea hollandica Lb</name>
    <dbReference type="NCBI Taxonomy" id="1129897"/>
    <lineage>
        <taxon>Bacteria</taxon>
        <taxon>Pseudomonadati</taxon>
        <taxon>Thermomicrobiota</taxon>
        <taxon>Thermomicrobia</taxon>
        <taxon>Sphaerobacterales</taxon>
        <taxon>Sphaerobacterineae</taxon>
        <taxon>Sphaerobacteraceae</taxon>
        <taxon>Nitrolancea</taxon>
    </lineage>
</organism>
<gene>
    <name evidence="1" type="ORF">NITHO_1260004</name>
</gene>